<evidence type="ECO:0000256" key="8">
    <source>
        <dbReference type="ARBA" id="ARBA00023264"/>
    </source>
</evidence>
<dbReference type="InterPro" id="IPR029021">
    <property type="entry name" value="Prot-tyrosine_phosphatase-like"/>
</dbReference>
<evidence type="ECO:0000259" key="14">
    <source>
        <dbReference type="PROSITE" id="PS50054"/>
    </source>
</evidence>
<dbReference type="PANTHER" id="PTHR46274">
    <property type="entry name" value="PHOSPHATIDYLINOSITOL PHOSPHATASE"/>
    <property type="match status" value="1"/>
</dbReference>
<dbReference type="GO" id="GO:0048364">
    <property type="term" value="P:root development"/>
    <property type="evidence" value="ECO:0007669"/>
    <property type="project" value="UniProtKB-ARBA"/>
</dbReference>
<dbReference type="EMBL" id="BSYO01000004">
    <property type="protein sequence ID" value="GMH03353.1"/>
    <property type="molecule type" value="Genomic_DNA"/>
</dbReference>
<evidence type="ECO:0000256" key="11">
    <source>
        <dbReference type="ARBA" id="ARBA00050944"/>
    </source>
</evidence>
<dbReference type="Pfam" id="PF00782">
    <property type="entry name" value="DSPc"/>
    <property type="match status" value="1"/>
</dbReference>
<name>A0AAD3S2U5_NEPGR</name>
<dbReference type="GO" id="GO:0008962">
    <property type="term" value="F:phosphatidylglycerophosphatase activity"/>
    <property type="evidence" value="ECO:0007669"/>
    <property type="project" value="UniProtKB-EC"/>
</dbReference>
<keyword evidence="3" id="KW-0444">Lipid biosynthesis</keyword>
<feature type="compositionally biased region" description="Basic and acidic residues" evidence="13">
    <location>
        <begin position="1"/>
        <end position="17"/>
    </location>
</feature>
<evidence type="ECO:0000256" key="6">
    <source>
        <dbReference type="ARBA" id="ARBA00023098"/>
    </source>
</evidence>
<dbReference type="GO" id="GO:0008654">
    <property type="term" value="P:phospholipid biosynthetic process"/>
    <property type="evidence" value="ECO:0007669"/>
    <property type="project" value="UniProtKB-KW"/>
</dbReference>
<proteinExistence type="inferred from homology"/>
<dbReference type="CDD" id="cd14524">
    <property type="entry name" value="PTPMT1"/>
    <property type="match status" value="1"/>
</dbReference>
<dbReference type="AlphaFoldDB" id="A0AAD3S2U5"/>
<sequence>MKVSEHVDDPGEREKTNSKPRKIVKTKADAKKVLVGAGARILFYPTLLYNVVRNKIQSEFRWWDQVDQFLLLGAVPFSKDVPRLKQLGVGGVITLSEPFETLVPPSLYQAYGIDHLVIPTRDYQYAPSLIDIDTALDFIHRNASSGRTTYVHCKAGRGRSPTIVICYLVKYKHMTPAAALELIRSKRPRVLLHPSQEKAVQEYYTRGLEISQEFPPSSDTVLVTESHIDGYDDICDVGIRKDEEIVPKAENVGLPKKSKLSNLLASLSHVSRWVSTDGIARKIAKQPTTDDAARAARAVGLFNSNKRLSKKLKLEKNEISYMQEVSLPSLLTVISWKSLANNGSAKALTEPTRL</sequence>
<dbReference type="PROSITE" id="PS00383">
    <property type="entry name" value="TYR_PHOSPHATASE_1"/>
    <property type="match status" value="1"/>
</dbReference>
<evidence type="ECO:0000256" key="1">
    <source>
        <dbReference type="ARBA" id="ARBA00005189"/>
    </source>
</evidence>
<evidence type="ECO:0000256" key="13">
    <source>
        <dbReference type="SAM" id="MobiDB-lite"/>
    </source>
</evidence>
<dbReference type="InterPro" id="IPR020422">
    <property type="entry name" value="TYR_PHOSPHATASE_DUAL_dom"/>
</dbReference>
<dbReference type="PANTHER" id="PTHR46274:SF6">
    <property type="entry name" value="TYR_PHOSPHATASE_2 DOMAIN-CONTAINING PROTEIN"/>
    <property type="match status" value="1"/>
</dbReference>
<dbReference type="InterPro" id="IPR000387">
    <property type="entry name" value="Tyr_Pase_dom"/>
</dbReference>
<protein>
    <recommendedName>
        <fullName evidence="10">phosphatidylglycerophosphatase</fullName>
        <ecNumber evidence="10">3.1.3.27</ecNumber>
    </recommendedName>
</protein>
<dbReference type="PROSITE" id="PS50056">
    <property type="entry name" value="TYR_PHOSPHATASE_2"/>
    <property type="match status" value="1"/>
</dbReference>
<dbReference type="SUPFAM" id="SSF52799">
    <property type="entry name" value="(Phosphotyrosine protein) phosphatases II"/>
    <property type="match status" value="1"/>
</dbReference>
<dbReference type="EC" id="3.1.3.27" evidence="10"/>
<comment type="catalytic activity">
    <reaction evidence="11">
        <text>a 1,2-diacyl-sn-glycero-3-phospho-(1'-sn-glycero-3'-phosphate) + H2O = a 1,2-diacyl-sn-glycero-3-phospho-(1'-sn-glycerol) + phosphate</text>
        <dbReference type="Rhea" id="RHEA:33751"/>
        <dbReference type="ChEBI" id="CHEBI:15377"/>
        <dbReference type="ChEBI" id="CHEBI:43474"/>
        <dbReference type="ChEBI" id="CHEBI:60110"/>
        <dbReference type="ChEBI" id="CHEBI:64716"/>
        <dbReference type="EC" id="3.1.3.27"/>
    </reaction>
    <physiologicalReaction direction="left-to-right" evidence="11">
        <dbReference type="Rhea" id="RHEA:33752"/>
    </physiologicalReaction>
</comment>
<feature type="domain" description="Tyrosine specific protein phosphatases" evidence="15">
    <location>
        <begin position="130"/>
        <end position="198"/>
    </location>
</feature>
<gene>
    <name evidence="16" type="ORF">Nepgr_005192</name>
</gene>
<comment type="pathway">
    <text evidence="1">Lipid metabolism.</text>
</comment>
<comment type="pathway">
    <text evidence="9">Phospholipid metabolism; phosphatidylglycerol biosynthesis; phosphatidylglycerol from CDP-diacylglycerol: step 2/2.</text>
</comment>
<dbReference type="FunFam" id="3.90.190.10:FF:000051">
    <property type="entry name" value="Dual specificity phosphatase domain protein"/>
    <property type="match status" value="1"/>
</dbReference>
<evidence type="ECO:0000256" key="7">
    <source>
        <dbReference type="ARBA" id="ARBA00023209"/>
    </source>
</evidence>
<keyword evidence="17" id="KW-1185">Reference proteome</keyword>
<accession>A0AAD3S2U5</accession>
<evidence type="ECO:0000256" key="2">
    <source>
        <dbReference type="ARBA" id="ARBA00008601"/>
    </source>
</evidence>
<feature type="domain" description="Tyrosine-protein phosphatase" evidence="14">
    <location>
        <begin position="62"/>
        <end position="209"/>
    </location>
</feature>
<organism evidence="16 17">
    <name type="scientific">Nepenthes gracilis</name>
    <name type="common">Slender pitcher plant</name>
    <dbReference type="NCBI Taxonomy" id="150966"/>
    <lineage>
        <taxon>Eukaryota</taxon>
        <taxon>Viridiplantae</taxon>
        <taxon>Streptophyta</taxon>
        <taxon>Embryophyta</taxon>
        <taxon>Tracheophyta</taxon>
        <taxon>Spermatophyta</taxon>
        <taxon>Magnoliopsida</taxon>
        <taxon>eudicotyledons</taxon>
        <taxon>Gunneridae</taxon>
        <taxon>Pentapetalae</taxon>
        <taxon>Caryophyllales</taxon>
        <taxon>Nepenthaceae</taxon>
        <taxon>Nepenthes</taxon>
    </lineage>
</organism>
<dbReference type="Proteomes" id="UP001279734">
    <property type="component" value="Unassembled WGS sequence"/>
</dbReference>
<evidence type="ECO:0000256" key="12">
    <source>
        <dbReference type="ARBA" id="ARBA00053902"/>
    </source>
</evidence>
<evidence type="ECO:0000256" key="3">
    <source>
        <dbReference type="ARBA" id="ARBA00022516"/>
    </source>
</evidence>
<comment type="similarity">
    <text evidence="2">Belongs to the protein-tyrosine phosphatase family. Non-receptor class dual specificity subfamily.</text>
</comment>
<keyword evidence="4" id="KW-0378">Hydrolase</keyword>
<evidence type="ECO:0000313" key="17">
    <source>
        <dbReference type="Proteomes" id="UP001279734"/>
    </source>
</evidence>
<evidence type="ECO:0000256" key="4">
    <source>
        <dbReference type="ARBA" id="ARBA00022801"/>
    </source>
</evidence>
<evidence type="ECO:0000313" key="16">
    <source>
        <dbReference type="EMBL" id="GMH03353.1"/>
    </source>
</evidence>
<dbReference type="InterPro" id="IPR044596">
    <property type="entry name" value="PTPMT1-like"/>
</dbReference>
<evidence type="ECO:0000256" key="5">
    <source>
        <dbReference type="ARBA" id="ARBA00022912"/>
    </source>
</evidence>
<dbReference type="Gene3D" id="3.90.190.10">
    <property type="entry name" value="Protein tyrosine phosphatase superfamily"/>
    <property type="match status" value="1"/>
</dbReference>
<dbReference type="InterPro" id="IPR016130">
    <property type="entry name" value="Tyr_Pase_AS"/>
</dbReference>
<keyword evidence="8" id="KW-1208">Phospholipid metabolism</keyword>
<dbReference type="InterPro" id="IPR000340">
    <property type="entry name" value="Dual-sp_phosphatase_cat-dom"/>
</dbReference>
<evidence type="ECO:0000256" key="10">
    <source>
        <dbReference type="ARBA" id="ARBA00024224"/>
    </source>
</evidence>
<keyword evidence="5" id="KW-0904">Protein phosphatase</keyword>
<keyword evidence="6" id="KW-0443">Lipid metabolism</keyword>
<comment type="caution">
    <text evidence="16">The sequence shown here is derived from an EMBL/GenBank/DDBJ whole genome shotgun (WGS) entry which is preliminary data.</text>
</comment>
<dbReference type="GO" id="GO:0004721">
    <property type="term" value="F:phosphoprotein phosphatase activity"/>
    <property type="evidence" value="ECO:0007669"/>
    <property type="project" value="UniProtKB-KW"/>
</dbReference>
<comment type="function">
    <text evidence="12">Exhibits phosphatidylglycerophosphate phosphatase activity. Involved in root growth and columella cells organization. May possess protein phosphatase activity.</text>
</comment>
<dbReference type="SMART" id="SM00195">
    <property type="entry name" value="DSPc"/>
    <property type="match status" value="1"/>
</dbReference>
<reference evidence="16" key="1">
    <citation type="submission" date="2023-05" db="EMBL/GenBank/DDBJ databases">
        <title>Nepenthes gracilis genome sequencing.</title>
        <authorList>
            <person name="Fukushima K."/>
        </authorList>
    </citation>
    <scope>NUCLEOTIDE SEQUENCE</scope>
    <source>
        <strain evidence="16">SING2019-196</strain>
    </source>
</reference>
<dbReference type="PROSITE" id="PS50054">
    <property type="entry name" value="TYR_PHOSPHATASE_DUAL"/>
    <property type="match status" value="1"/>
</dbReference>
<evidence type="ECO:0000259" key="15">
    <source>
        <dbReference type="PROSITE" id="PS50056"/>
    </source>
</evidence>
<feature type="region of interest" description="Disordered" evidence="13">
    <location>
        <begin position="1"/>
        <end position="20"/>
    </location>
</feature>
<keyword evidence="7" id="KW-0594">Phospholipid biosynthesis</keyword>
<evidence type="ECO:0000256" key="9">
    <source>
        <dbReference type="ARBA" id="ARBA00024192"/>
    </source>
</evidence>